<dbReference type="InterPro" id="IPR001041">
    <property type="entry name" value="2Fe-2S_ferredoxin-type"/>
</dbReference>
<dbReference type="Pfam" id="PF20256">
    <property type="entry name" value="MoCoBD_2"/>
    <property type="match status" value="1"/>
</dbReference>
<dbReference type="RefSeq" id="WP_349296500.1">
    <property type="nucleotide sequence ID" value="NZ_JBEDNQ010000001.1"/>
</dbReference>
<evidence type="ECO:0000313" key="7">
    <source>
        <dbReference type="Proteomes" id="UP001494902"/>
    </source>
</evidence>
<gene>
    <name evidence="6" type="ORF">WIS52_02980</name>
</gene>
<accession>A0ABV1K4Q6</accession>
<dbReference type="Gene3D" id="3.10.20.30">
    <property type="match status" value="1"/>
</dbReference>
<dbReference type="InterPro" id="IPR016208">
    <property type="entry name" value="Ald_Oxase/xanthine_DH-like"/>
</dbReference>
<dbReference type="PANTHER" id="PTHR11908:SF157">
    <property type="entry name" value="XANTHINE DEHYDROGENASE SUBUNIT D-RELATED"/>
    <property type="match status" value="1"/>
</dbReference>
<dbReference type="Pfam" id="PF01315">
    <property type="entry name" value="Ald_Xan_dh_C"/>
    <property type="match status" value="1"/>
</dbReference>
<evidence type="ECO:0000256" key="2">
    <source>
        <dbReference type="ARBA" id="ARBA00022723"/>
    </source>
</evidence>
<dbReference type="Gene3D" id="1.10.150.120">
    <property type="entry name" value="[2Fe-2S]-binding domain"/>
    <property type="match status" value="1"/>
</dbReference>
<evidence type="ECO:0000256" key="1">
    <source>
        <dbReference type="ARBA" id="ARBA00006849"/>
    </source>
</evidence>
<dbReference type="SUPFAM" id="SSF54665">
    <property type="entry name" value="CO dehydrogenase molybdoprotein N-domain-like"/>
    <property type="match status" value="1"/>
</dbReference>
<protein>
    <submittedName>
        <fullName evidence="6">Molybdopterin-dependent oxidoreductase</fullName>
    </submittedName>
</protein>
<dbReference type="InterPro" id="IPR036856">
    <property type="entry name" value="Ald_Oxase/Xan_DH_a/b_sf"/>
</dbReference>
<evidence type="ECO:0000256" key="4">
    <source>
        <dbReference type="ARBA" id="ARBA00023004"/>
    </source>
</evidence>
<dbReference type="InterPro" id="IPR046867">
    <property type="entry name" value="AldOxase/xan_DH_MoCoBD2"/>
</dbReference>
<keyword evidence="3" id="KW-0560">Oxidoreductase</keyword>
<organism evidence="6 7">
    <name type="scientific">Pseudonocardia nematodicida</name>
    <dbReference type="NCBI Taxonomy" id="1206997"/>
    <lineage>
        <taxon>Bacteria</taxon>
        <taxon>Bacillati</taxon>
        <taxon>Actinomycetota</taxon>
        <taxon>Actinomycetes</taxon>
        <taxon>Pseudonocardiales</taxon>
        <taxon>Pseudonocardiaceae</taxon>
        <taxon>Pseudonocardia</taxon>
    </lineage>
</organism>
<dbReference type="InterPro" id="IPR008274">
    <property type="entry name" value="AldOxase/xan_DH_MoCoBD1"/>
</dbReference>
<dbReference type="InterPro" id="IPR000674">
    <property type="entry name" value="Ald_Oxase/Xan_DH_a/b"/>
</dbReference>
<dbReference type="SMART" id="SM01008">
    <property type="entry name" value="Ald_Xan_dh_C"/>
    <property type="match status" value="1"/>
</dbReference>
<dbReference type="PROSITE" id="PS00197">
    <property type="entry name" value="2FE2S_FER_1"/>
    <property type="match status" value="1"/>
</dbReference>
<feature type="domain" description="2Fe-2S ferredoxin-type" evidence="5">
    <location>
        <begin position="1"/>
        <end position="74"/>
    </location>
</feature>
<name>A0ABV1K4Q6_9PSEU</name>
<sequence>MKVRINGVEIDGEPRPGQCTRTFLREHGHAGVKKGCDAGDCGACTVLLDGRAVHSCIVPAQRLDGAEITTVTGLTGADGSLHPMQQAFVDHFGFQCGFCTAGQIVTASTLDESDLDDLPRRMKGNLCRCTGYRSIRESIEAGVRARSPRTDPSWQQPPPTVRACDAVGVCGAAGKRGGTGACSGGVGHSARPPAAERVVTGTEPFTFDTDLTGALHLRILGSPHAHARIRSIDTTAAEAAPGVHLVLTHHDVPQLRYSTGRHEHRTDDPDDTRMLDDVVRHVGQRVAAVVADGPAQAEAAARLIEVDYEVLPAVLDPEEARTPGAPLLHPDRTPEDRVDDAGRNVVLALHGGHGGDVGAALAASRVTVSGTWSTSRVSHAQLECHGAIGSLDPDGRLVLRSGTQVPFLTRDELARVLGLDQERVRVHTARVGGGFGGKQEMFAEDLVGLAVLRTGRTVVHEFTRAEEFGRTSVRHPMRVGVTLGADERGRLTAMKLDVLSDTGAYGNHSRGVLFHSVAESVSVYNCPVKHLDAEVVYTNNVPSGAFRGYGLGQVLLGVESAMDELAVELGIDPYELRRVNMVRAGDPLHVAHRPEPEHDLHWTSYGMDQCLDLVQDALRRDPGAPAPDGWQVGEGMALGMMTTMAPFGHAATATVTLLPGGRYRIGVGTVEFGNGTTTTHRQVVADVLGTTPDRIEIRHGDTDACGYDTGAFASAGTTVAGKALYRAALALRGRILDVTGEGTLHPGGVRTDGREWTAAEVLAAAGAPEGLTCEGTEPGAERAITANVHGVRVAVHPGTGEVRVLRAVHAADAGTVLNPEQLRGQIEGGVAMGMGSALYEEVYVGDDGAVTNPVFRTYRVPQMVDVPPVEVLFASTSDDLGPFGAKSMSEAPYNPVAPAIGNAIRRALGVRPYHQPFSRDRVWRLAAGGG</sequence>
<dbReference type="InterPro" id="IPR006058">
    <property type="entry name" value="2Fe2S_fd_BS"/>
</dbReference>
<evidence type="ECO:0000259" key="5">
    <source>
        <dbReference type="PROSITE" id="PS51085"/>
    </source>
</evidence>
<dbReference type="InterPro" id="IPR037165">
    <property type="entry name" value="AldOxase/xan_DH_Mopterin-bd_sf"/>
</dbReference>
<evidence type="ECO:0000313" key="6">
    <source>
        <dbReference type="EMBL" id="MEQ3549425.1"/>
    </source>
</evidence>
<proteinExistence type="inferred from homology"/>
<dbReference type="InterPro" id="IPR002888">
    <property type="entry name" value="2Fe-2S-bd"/>
</dbReference>
<dbReference type="SUPFAM" id="SSF56003">
    <property type="entry name" value="Molybdenum cofactor-binding domain"/>
    <property type="match status" value="1"/>
</dbReference>
<dbReference type="PANTHER" id="PTHR11908">
    <property type="entry name" value="XANTHINE DEHYDROGENASE"/>
    <property type="match status" value="1"/>
</dbReference>
<dbReference type="InterPro" id="IPR036010">
    <property type="entry name" value="2Fe-2S_ferredoxin-like_sf"/>
</dbReference>
<dbReference type="SUPFAM" id="SSF54292">
    <property type="entry name" value="2Fe-2S ferredoxin-like"/>
    <property type="match status" value="1"/>
</dbReference>
<dbReference type="PROSITE" id="PS51085">
    <property type="entry name" value="2FE2S_FER_2"/>
    <property type="match status" value="1"/>
</dbReference>
<evidence type="ECO:0000256" key="3">
    <source>
        <dbReference type="ARBA" id="ARBA00023002"/>
    </source>
</evidence>
<dbReference type="SUPFAM" id="SSF47741">
    <property type="entry name" value="CO dehydrogenase ISP C-domain like"/>
    <property type="match status" value="1"/>
</dbReference>
<reference evidence="6 7" key="1">
    <citation type="submission" date="2024-03" db="EMBL/GenBank/DDBJ databases">
        <title>Draft genome sequence of Pseudonocardia nematodicida JCM 31783.</title>
        <authorList>
            <person name="Butdee W."/>
            <person name="Duangmal K."/>
        </authorList>
    </citation>
    <scope>NUCLEOTIDE SEQUENCE [LARGE SCALE GENOMIC DNA]</scope>
    <source>
        <strain evidence="6 7">JCM 31783</strain>
    </source>
</reference>
<dbReference type="InterPro" id="IPR012675">
    <property type="entry name" value="Beta-grasp_dom_sf"/>
</dbReference>
<dbReference type="Gene3D" id="3.90.1170.50">
    <property type="entry name" value="Aldehyde oxidase/xanthine dehydrogenase, a/b hammerhead"/>
    <property type="match status" value="1"/>
</dbReference>
<keyword evidence="2" id="KW-0479">Metal-binding</keyword>
<dbReference type="Proteomes" id="UP001494902">
    <property type="component" value="Unassembled WGS sequence"/>
</dbReference>
<comment type="caution">
    <text evidence="6">The sequence shown here is derived from an EMBL/GenBank/DDBJ whole genome shotgun (WGS) entry which is preliminary data.</text>
</comment>
<keyword evidence="4" id="KW-0408">Iron</keyword>
<dbReference type="EMBL" id="JBEDNQ010000001">
    <property type="protein sequence ID" value="MEQ3549425.1"/>
    <property type="molecule type" value="Genomic_DNA"/>
</dbReference>
<dbReference type="Gene3D" id="3.30.365.10">
    <property type="entry name" value="Aldehyde oxidase/xanthine dehydrogenase, molybdopterin binding domain"/>
    <property type="match status" value="4"/>
</dbReference>
<dbReference type="InterPro" id="IPR036884">
    <property type="entry name" value="2Fe-2S-bd_dom_sf"/>
</dbReference>
<dbReference type="Pfam" id="PF02738">
    <property type="entry name" value="MoCoBD_1"/>
    <property type="match status" value="1"/>
</dbReference>
<dbReference type="Pfam" id="PF00111">
    <property type="entry name" value="Fer2"/>
    <property type="match status" value="1"/>
</dbReference>
<dbReference type="Pfam" id="PF01799">
    <property type="entry name" value="Fer2_2"/>
    <property type="match status" value="1"/>
</dbReference>
<comment type="similarity">
    <text evidence="1">Belongs to the xanthine dehydrogenase family.</text>
</comment>
<keyword evidence="7" id="KW-1185">Reference proteome</keyword>